<accession>A0A0C2SUK6</accession>
<name>A0A0C2SUK6_AMAMK</name>
<dbReference type="InParanoid" id="A0A0C2SUK6"/>
<proteinExistence type="predicted"/>
<protein>
    <submittedName>
        <fullName evidence="1">Uncharacterized protein</fullName>
    </submittedName>
</protein>
<reference evidence="1 2" key="1">
    <citation type="submission" date="2014-04" db="EMBL/GenBank/DDBJ databases">
        <title>Evolutionary Origins and Diversification of the Mycorrhizal Mutualists.</title>
        <authorList>
            <consortium name="DOE Joint Genome Institute"/>
            <consortium name="Mycorrhizal Genomics Consortium"/>
            <person name="Kohler A."/>
            <person name="Kuo A."/>
            <person name="Nagy L.G."/>
            <person name="Floudas D."/>
            <person name="Copeland A."/>
            <person name="Barry K.W."/>
            <person name="Cichocki N."/>
            <person name="Veneault-Fourrey C."/>
            <person name="LaButti K."/>
            <person name="Lindquist E.A."/>
            <person name="Lipzen A."/>
            <person name="Lundell T."/>
            <person name="Morin E."/>
            <person name="Murat C."/>
            <person name="Riley R."/>
            <person name="Ohm R."/>
            <person name="Sun H."/>
            <person name="Tunlid A."/>
            <person name="Henrissat B."/>
            <person name="Grigoriev I.V."/>
            <person name="Hibbett D.S."/>
            <person name="Martin F."/>
        </authorList>
    </citation>
    <scope>NUCLEOTIDE SEQUENCE [LARGE SCALE GENOMIC DNA]</scope>
    <source>
        <strain evidence="1 2">Koide BX008</strain>
    </source>
</reference>
<dbReference type="Proteomes" id="UP000054549">
    <property type="component" value="Unassembled WGS sequence"/>
</dbReference>
<evidence type="ECO:0000313" key="2">
    <source>
        <dbReference type="Proteomes" id="UP000054549"/>
    </source>
</evidence>
<gene>
    <name evidence="1" type="ORF">M378DRAFT_87463</name>
</gene>
<dbReference type="EMBL" id="KN818359">
    <property type="protein sequence ID" value="KIL57749.1"/>
    <property type="molecule type" value="Genomic_DNA"/>
</dbReference>
<keyword evidence="2" id="KW-1185">Reference proteome</keyword>
<sequence>MISLHQLAESELPVSFVGYRINNTYSCTNDYVVRNSSVLRKYQSPQDRLSACDALYVSTESQTELFEGSVKWKSNV</sequence>
<evidence type="ECO:0000313" key="1">
    <source>
        <dbReference type="EMBL" id="KIL57749.1"/>
    </source>
</evidence>
<organism evidence="1 2">
    <name type="scientific">Amanita muscaria (strain Koide BX008)</name>
    <dbReference type="NCBI Taxonomy" id="946122"/>
    <lineage>
        <taxon>Eukaryota</taxon>
        <taxon>Fungi</taxon>
        <taxon>Dikarya</taxon>
        <taxon>Basidiomycota</taxon>
        <taxon>Agaricomycotina</taxon>
        <taxon>Agaricomycetes</taxon>
        <taxon>Agaricomycetidae</taxon>
        <taxon>Agaricales</taxon>
        <taxon>Pluteineae</taxon>
        <taxon>Amanitaceae</taxon>
        <taxon>Amanita</taxon>
    </lineage>
</organism>
<dbReference type="AlphaFoldDB" id="A0A0C2SUK6"/>
<dbReference type="HOGENOM" id="CLU_2653978_0_0_1"/>